<dbReference type="PROSITE" id="PS50088">
    <property type="entry name" value="ANK_REPEAT"/>
    <property type="match status" value="2"/>
</dbReference>
<dbReference type="InterPro" id="IPR056884">
    <property type="entry name" value="NPHP3-like_N"/>
</dbReference>
<organism evidence="5 6">
    <name type="scientific">Trichoderma aggressivum f. europaeum</name>
    <dbReference type="NCBI Taxonomy" id="173218"/>
    <lineage>
        <taxon>Eukaryota</taxon>
        <taxon>Fungi</taxon>
        <taxon>Dikarya</taxon>
        <taxon>Ascomycota</taxon>
        <taxon>Pezizomycotina</taxon>
        <taxon>Sordariomycetes</taxon>
        <taxon>Hypocreomycetidae</taxon>
        <taxon>Hypocreales</taxon>
        <taxon>Hypocreaceae</taxon>
        <taxon>Trichoderma</taxon>
    </lineage>
</organism>
<keyword evidence="2" id="KW-0040">ANK repeat</keyword>
<dbReference type="GeneID" id="87917849"/>
<dbReference type="RefSeq" id="XP_062757619.1">
    <property type="nucleotide sequence ID" value="XM_062897944.1"/>
</dbReference>
<dbReference type="SMART" id="SM00248">
    <property type="entry name" value="ANK"/>
    <property type="match status" value="10"/>
</dbReference>
<dbReference type="Pfam" id="PF24883">
    <property type="entry name" value="NPHP3_N"/>
    <property type="match status" value="1"/>
</dbReference>
<dbReference type="SUPFAM" id="SSF52540">
    <property type="entry name" value="P-loop containing nucleoside triphosphate hydrolases"/>
    <property type="match status" value="1"/>
</dbReference>
<dbReference type="EMBL" id="JAWRVG010000010">
    <property type="protein sequence ID" value="KAK4077936.1"/>
    <property type="molecule type" value="Genomic_DNA"/>
</dbReference>
<reference evidence="5" key="1">
    <citation type="submission" date="2023-11" db="EMBL/GenBank/DDBJ databases">
        <title>The genome sequences of three competitors of mushroom-forming fungi.</title>
        <authorList>
            <person name="Beijen E."/>
            <person name="Ohm R.A."/>
        </authorList>
    </citation>
    <scope>NUCLEOTIDE SEQUENCE</scope>
    <source>
        <strain evidence="5">CBS 100526</strain>
    </source>
</reference>
<dbReference type="Pfam" id="PF12796">
    <property type="entry name" value="Ank_2"/>
    <property type="match status" value="4"/>
</dbReference>
<feature type="domain" description="Nephrocystin 3-like N-terminal" evidence="4">
    <location>
        <begin position="176"/>
        <end position="336"/>
    </location>
</feature>
<dbReference type="PROSITE" id="PS50297">
    <property type="entry name" value="ANK_REP_REGION"/>
    <property type="match status" value="2"/>
</dbReference>
<dbReference type="InterPro" id="IPR002110">
    <property type="entry name" value="Ankyrin_rpt"/>
</dbReference>
<evidence type="ECO:0000313" key="5">
    <source>
        <dbReference type="EMBL" id="KAK4077936.1"/>
    </source>
</evidence>
<evidence type="ECO:0000256" key="1">
    <source>
        <dbReference type="ARBA" id="ARBA00022737"/>
    </source>
</evidence>
<dbReference type="PANTHER" id="PTHR10039">
    <property type="entry name" value="AMELOGENIN"/>
    <property type="match status" value="1"/>
</dbReference>
<sequence>MSLGLEFDFLAVVGLVKQIRRSFIGAPEQFRAISDDVRGFAIVLQDIEADCAELSPEQSQEYQTVVTGCKHLLVRLKRTLEEYSGVAKGGKTGTRTAIKRTWKRLKWEPDDIRDIRSQISVKIATLRSLNDQVTSHNIVRLIRHQEDTEREATIKWVSDINYVAQQNDIFLRCQTGSRKWLFESEIYLEWLRRKGSLLFCPGNPGTGKTFTTAMVVESLRLANDAETLTAYMYCSYQNHTQTVEKLLCSLLRVALEEADYEADAAVSTCNQLRLSNKTMSRPYCINLLQDLFSRFVRVNLIVDALDELTNEVRRPLIHDLLKLYKNGIVSLLVTSRGIPEIQHLFESCEAYTSLEVRSSDEDIRNFLRDNNFQLPNFVTRSPKLQDEVIDSVTNASAGMFLLAELYLRSLANIISVGSLRKRLSSLAIGSNAYDTLYEDSMLRIKFQGPESERIAVQMLLVLTCARRPLSPQELSHALSIDESSEAFDKDMVPDIDDLVAACTGLVILDDTSNIVHLVHKSAAEYFERTSTRSRWFPRANAKMASMCLRYLQIAETEPEETRDEEAPFFHYAKANWNYHFIEAETEAKAEAAVGNALQRSSATDGSASPNIFSMSRLATQQMIKEVVDVHTAIVDACHAGHRAWVEQILVYHKYDMNQRGINQSLFISEDGYFRDNFLPITPSRDGVLLTTAAAKGDCNMAQMLLARGADPNIFNTNGQTPLIIAVMNDFDKFVSLLLDQKSIKPDLMCHHSGGLSTAFLVSIELGRERCFRLLFDISNHGMKDSFKRGAMWLAASSGNIGIISQLLEWHDVEIDYDDTDFCGNPLTAAARGEHEEAALLLLPHSKCESCSHCGITPMIYAVRNGLHNLLERLLEKDASAAVSGSYTQPRTNKGRRPGFLIDCERDFAEHTNVPLLTAIYLQDMKATQLLLPYAHDKHLYSQLVDEISKWDNTELVQLLFKQENVKPGPVDGSGKTPLGLAAKHGYCDIMDMLIKPGDFEFDTRVESGNGTEDHNIANSNYTYCFHLLASVADRDVNEKDLTGSSLLHQACRLRPEIINESGSEFVVDFLETNTGRLVTVLLTRSGVNVNLLDGERKTPLLIAVKNHQRDVVRLLLEREDIDVLAQDEEGNDALLLASVYEPMFEQLFPWRASSMNRNLPPLRGQVPTRYRVDHWPEVLNAEFKEYDESIFSMLIHDKRTQPYRRNSKGESFMTRLVMTGTKSMIQALAETTELASELEIIYPDGRFLSLALQKNQDDGAVDLLIAHCSAAVLQKADALGRTPLSHAVQRATSQATRSLLAAGVDINAADSFRLTPLFYATEKRYLDAACLLIAVDKTEVNLSDRGGLTPLMHAILDMNLPLLSALLDRSDIDVLRTDKEGHSFLCYLLESRYFRDMYKGGPEEDLERVINRIHHLLQLRARETKAFIHNPFVCALESGQTFHGIHGLQHSASLSEIFHPGLDFSRCATTAGLSEILGVHNHGVYSDDRDLGLRVLRLFGNKGI</sequence>
<dbReference type="Gene3D" id="3.40.50.300">
    <property type="entry name" value="P-loop containing nucleotide triphosphate hydrolases"/>
    <property type="match status" value="1"/>
</dbReference>
<evidence type="ECO:0008006" key="7">
    <source>
        <dbReference type="Google" id="ProtNLM"/>
    </source>
</evidence>
<name>A0AAE1J9S5_9HYPO</name>
<keyword evidence="1" id="KW-0677">Repeat</keyword>
<dbReference type="InterPro" id="IPR036770">
    <property type="entry name" value="Ankyrin_rpt-contain_sf"/>
</dbReference>
<dbReference type="Gene3D" id="1.25.40.20">
    <property type="entry name" value="Ankyrin repeat-containing domain"/>
    <property type="match status" value="3"/>
</dbReference>
<dbReference type="Proteomes" id="UP001273209">
    <property type="component" value="Unassembled WGS sequence"/>
</dbReference>
<proteinExistence type="predicted"/>
<evidence type="ECO:0000259" key="3">
    <source>
        <dbReference type="Pfam" id="PF22939"/>
    </source>
</evidence>
<dbReference type="Pfam" id="PF22939">
    <property type="entry name" value="WHD_GPIID"/>
    <property type="match status" value="1"/>
</dbReference>
<evidence type="ECO:0000259" key="4">
    <source>
        <dbReference type="Pfam" id="PF24883"/>
    </source>
</evidence>
<dbReference type="InterPro" id="IPR054471">
    <property type="entry name" value="GPIID_WHD"/>
</dbReference>
<dbReference type="PANTHER" id="PTHR10039:SF15">
    <property type="entry name" value="NACHT DOMAIN-CONTAINING PROTEIN"/>
    <property type="match status" value="1"/>
</dbReference>
<keyword evidence="6" id="KW-1185">Reference proteome</keyword>
<evidence type="ECO:0000256" key="2">
    <source>
        <dbReference type="PROSITE-ProRule" id="PRU00023"/>
    </source>
</evidence>
<accession>A0AAE1J9S5</accession>
<gene>
    <name evidence="5" type="ORF">Triagg1_3630</name>
</gene>
<dbReference type="InterPro" id="IPR027417">
    <property type="entry name" value="P-loop_NTPase"/>
</dbReference>
<protein>
    <recommendedName>
        <fullName evidence="7">AAA+ ATPase domain-containing protein</fullName>
    </recommendedName>
</protein>
<evidence type="ECO:0000313" key="6">
    <source>
        <dbReference type="Proteomes" id="UP001273209"/>
    </source>
</evidence>
<feature type="repeat" description="ANK" evidence="2">
    <location>
        <begin position="973"/>
        <end position="997"/>
    </location>
</feature>
<dbReference type="SUPFAM" id="SSF48403">
    <property type="entry name" value="Ankyrin repeat"/>
    <property type="match status" value="3"/>
</dbReference>
<feature type="domain" description="GPI inositol-deacylase winged helix" evidence="3">
    <location>
        <begin position="448"/>
        <end position="530"/>
    </location>
</feature>
<feature type="repeat" description="ANK" evidence="2">
    <location>
        <begin position="1279"/>
        <end position="1311"/>
    </location>
</feature>
<comment type="caution">
    <text evidence="5">The sequence shown here is derived from an EMBL/GenBank/DDBJ whole genome shotgun (WGS) entry which is preliminary data.</text>
</comment>